<dbReference type="AlphaFoldDB" id="A0A1M5TNA9"/>
<dbReference type="SMART" id="SM00287">
    <property type="entry name" value="SH3b"/>
    <property type="match status" value="2"/>
</dbReference>
<dbReference type="Gene3D" id="2.30.30.40">
    <property type="entry name" value="SH3 Domains"/>
    <property type="match status" value="2"/>
</dbReference>
<proteinExistence type="predicted"/>
<feature type="domain" description="SH3b" evidence="2">
    <location>
        <begin position="101"/>
        <end position="168"/>
    </location>
</feature>
<name>A0A1M5TNA9_9FIRM</name>
<feature type="signal peptide" evidence="1">
    <location>
        <begin position="1"/>
        <end position="31"/>
    </location>
</feature>
<dbReference type="PANTHER" id="PTHR21666:SF270">
    <property type="entry name" value="MUREIN HYDROLASE ACTIVATOR ENVC"/>
    <property type="match status" value="1"/>
</dbReference>
<evidence type="ECO:0000259" key="2">
    <source>
        <dbReference type="PROSITE" id="PS51781"/>
    </source>
</evidence>
<dbReference type="InterPro" id="IPR003646">
    <property type="entry name" value="SH3-like_bac-type"/>
</dbReference>
<feature type="domain" description="SH3b" evidence="2">
    <location>
        <begin position="37"/>
        <end position="100"/>
    </location>
</feature>
<dbReference type="GO" id="GO:0004222">
    <property type="term" value="F:metalloendopeptidase activity"/>
    <property type="evidence" value="ECO:0007669"/>
    <property type="project" value="TreeGrafter"/>
</dbReference>
<keyword evidence="4" id="KW-1185">Reference proteome</keyword>
<keyword evidence="1" id="KW-0732">Signal</keyword>
<dbReference type="RefSeq" id="WP_073075745.1">
    <property type="nucleotide sequence ID" value="NZ_FQXV01000001.1"/>
</dbReference>
<accession>A0A1M5TNA9</accession>
<dbReference type="Pfam" id="PF01551">
    <property type="entry name" value="Peptidase_M23"/>
    <property type="match status" value="1"/>
</dbReference>
<evidence type="ECO:0000256" key="1">
    <source>
        <dbReference type="SAM" id="SignalP"/>
    </source>
</evidence>
<dbReference type="Proteomes" id="UP000183995">
    <property type="component" value="Unassembled WGS sequence"/>
</dbReference>
<dbReference type="Pfam" id="PF08239">
    <property type="entry name" value="SH3_3"/>
    <property type="match status" value="2"/>
</dbReference>
<evidence type="ECO:0000313" key="3">
    <source>
        <dbReference type="EMBL" id="SHH52178.1"/>
    </source>
</evidence>
<dbReference type="PANTHER" id="PTHR21666">
    <property type="entry name" value="PEPTIDASE-RELATED"/>
    <property type="match status" value="1"/>
</dbReference>
<feature type="chain" id="PRO_5012093140" evidence="1">
    <location>
        <begin position="32"/>
        <end position="303"/>
    </location>
</feature>
<dbReference type="InterPro" id="IPR011055">
    <property type="entry name" value="Dup_hybrid_motif"/>
</dbReference>
<reference evidence="3 4" key="1">
    <citation type="submission" date="2016-11" db="EMBL/GenBank/DDBJ databases">
        <authorList>
            <person name="Jaros S."/>
            <person name="Januszkiewicz K."/>
            <person name="Wedrychowicz H."/>
        </authorList>
    </citation>
    <scope>NUCLEOTIDE SEQUENCE [LARGE SCALE GENOMIC DNA]</scope>
    <source>
        <strain evidence="3 4">DSM 10068</strain>
    </source>
</reference>
<dbReference type="InterPro" id="IPR016047">
    <property type="entry name" value="M23ase_b-sheet_dom"/>
</dbReference>
<organism evidence="3 4">
    <name type="scientific">Sporobacter termitidis DSM 10068</name>
    <dbReference type="NCBI Taxonomy" id="1123282"/>
    <lineage>
        <taxon>Bacteria</taxon>
        <taxon>Bacillati</taxon>
        <taxon>Bacillota</taxon>
        <taxon>Clostridia</taxon>
        <taxon>Eubacteriales</taxon>
        <taxon>Oscillospiraceae</taxon>
        <taxon>Sporobacter</taxon>
    </lineage>
</organism>
<gene>
    <name evidence="3" type="ORF">SAMN02745823_00160</name>
</gene>
<dbReference type="Gene3D" id="2.70.70.10">
    <property type="entry name" value="Glucose Permease (Domain IIA)"/>
    <property type="match status" value="1"/>
</dbReference>
<evidence type="ECO:0000313" key="4">
    <source>
        <dbReference type="Proteomes" id="UP000183995"/>
    </source>
</evidence>
<sequence>MVHVKKLRKAAAFLLIAVTLVLAGFMPKAAAAGVTSAAGLVSTSSGALNVRSSAGTSGAILTKLYAGTYVTLITKTGSWWYVEYAPSAYGYVSADYIKYVYGTYAVQVAASSGNLNVRSGAGTSYGVIGTIPSGRTVLVLSESGGWDRVLYNGTATGYVSTSYLKSLMAWPAPASHKINQYFSSAHNGVDIGSSVHGVAGDSVTAAMAGKVVYAGTLDGYGYVVYINSYYNGQPIQTRYAHLMSAPLVSAGAYVGVGQRIGYMGNTGESTGAHLHFEVRLRNSSADCIANADSTPVNPLNYVK</sequence>
<protein>
    <submittedName>
        <fullName evidence="3">SH3 domain-containing protein</fullName>
    </submittedName>
</protein>
<dbReference type="STRING" id="1123282.SAMN02745823_00160"/>
<dbReference type="EMBL" id="FQXV01000001">
    <property type="protein sequence ID" value="SHH52178.1"/>
    <property type="molecule type" value="Genomic_DNA"/>
</dbReference>
<dbReference type="SUPFAM" id="SSF51261">
    <property type="entry name" value="Duplicated hybrid motif"/>
    <property type="match status" value="1"/>
</dbReference>
<dbReference type="PROSITE" id="PS51781">
    <property type="entry name" value="SH3B"/>
    <property type="match status" value="2"/>
</dbReference>
<dbReference type="InterPro" id="IPR050570">
    <property type="entry name" value="Cell_wall_metabolism_enzyme"/>
</dbReference>
<dbReference type="CDD" id="cd12797">
    <property type="entry name" value="M23_peptidase"/>
    <property type="match status" value="1"/>
</dbReference>